<evidence type="ECO:0000313" key="6">
    <source>
        <dbReference type="Proteomes" id="UP000199495"/>
    </source>
</evidence>
<sequence>MHNQIELIGHLGAAPEIRTTGNNNRVANISVATWRPRYSEGKIVRDPKTGYAEKDTEWHRVVAFNGLAKSAENCVKGMLVQVIGRNKTTKWTDRDGIDRYSTEIVAESIKFLAWPKREDEPPAPESFDDDIPF</sequence>
<keyword evidence="1 3" id="KW-0238">DNA-binding</keyword>
<dbReference type="InterPro" id="IPR011344">
    <property type="entry name" value="ssDNA-bd"/>
</dbReference>
<dbReference type="GO" id="GO:0006260">
    <property type="term" value="P:DNA replication"/>
    <property type="evidence" value="ECO:0007669"/>
    <property type="project" value="UniProtKB-UniRule"/>
</dbReference>
<dbReference type="PANTHER" id="PTHR10302">
    <property type="entry name" value="SINGLE-STRANDED DNA-BINDING PROTEIN"/>
    <property type="match status" value="1"/>
</dbReference>
<dbReference type="Gene3D" id="2.40.50.140">
    <property type="entry name" value="Nucleic acid-binding proteins"/>
    <property type="match status" value="1"/>
</dbReference>
<evidence type="ECO:0000256" key="4">
    <source>
        <dbReference type="PIRNR" id="PIRNR002070"/>
    </source>
</evidence>
<dbReference type="HAMAP" id="MF_00984">
    <property type="entry name" value="SSB"/>
    <property type="match status" value="1"/>
</dbReference>
<dbReference type="SUPFAM" id="SSF50249">
    <property type="entry name" value="Nucleic acid-binding proteins"/>
    <property type="match status" value="1"/>
</dbReference>
<dbReference type="InterPro" id="IPR012340">
    <property type="entry name" value="NA-bd_OB-fold"/>
</dbReference>
<dbReference type="RefSeq" id="WP_090598226.1">
    <property type="nucleotide sequence ID" value="NZ_FNCS01000016.1"/>
</dbReference>
<comment type="caution">
    <text evidence="3">Lacks conserved residue(s) required for the propagation of feature annotation.</text>
</comment>
<dbReference type="CDD" id="cd04496">
    <property type="entry name" value="SSB_OBF"/>
    <property type="match status" value="1"/>
</dbReference>
<dbReference type="InterPro" id="IPR000424">
    <property type="entry name" value="Primosome_PriB/ssb"/>
</dbReference>
<reference evidence="5 6" key="1">
    <citation type="submission" date="2016-10" db="EMBL/GenBank/DDBJ databases">
        <authorList>
            <person name="de Groot N.N."/>
        </authorList>
    </citation>
    <scope>NUCLEOTIDE SEQUENCE [LARGE SCALE GENOMIC DNA]</scope>
    <source>
        <strain evidence="5 6">CGMCC 1.10267</strain>
    </source>
</reference>
<dbReference type="GO" id="GO:0006281">
    <property type="term" value="P:DNA repair"/>
    <property type="evidence" value="ECO:0007669"/>
    <property type="project" value="UniProtKB-UniRule"/>
</dbReference>
<dbReference type="GO" id="GO:0006310">
    <property type="term" value="P:DNA recombination"/>
    <property type="evidence" value="ECO:0007669"/>
    <property type="project" value="UniProtKB-UniRule"/>
</dbReference>
<dbReference type="GO" id="GO:0009295">
    <property type="term" value="C:nucleoid"/>
    <property type="evidence" value="ECO:0007669"/>
    <property type="project" value="TreeGrafter"/>
</dbReference>
<dbReference type="PANTHER" id="PTHR10302:SF27">
    <property type="entry name" value="SINGLE-STRANDED DNA-BINDING PROTEIN"/>
    <property type="match status" value="1"/>
</dbReference>
<gene>
    <name evidence="5" type="ORF">SAMN04487974_11612</name>
</gene>
<name>A0A1G7YVM8_9HYPH</name>
<keyword evidence="3" id="KW-0234">DNA repair</keyword>
<dbReference type="NCBIfam" id="TIGR00621">
    <property type="entry name" value="ssb"/>
    <property type="match status" value="1"/>
</dbReference>
<dbReference type="Proteomes" id="UP000199495">
    <property type="component" value="Unassembled WGS sequence"/>
</dbReference>
<keyword evidence="2 3" id="KW-0233">DNA recombination</keyword>
<evidence type="ECO:0000256" key="3">
    <source>
        <dbReference type="HAMAP-Rule" id="MF_00984"/>
    </source>
</evidence>
<evidence type="ECO:0000313" key="5">
    <source>
        <dbReference type="EMBL" id="SDH00573.1"/>
    </source>
</evidence>
<dbReference type="OrthoDB" id="9809878at2"/>
<dbReference type="Pfam" id="PF00436">
    <property type="entry name" value="SSB"/>
    <property type="match status" value="1"/>
</dbReference>
<comment type="function">
    <text evidence="3">Plays an important role in DNA replication, recombination and repair. Binds to ssDNA and to an array of partner proteins to recruit them to their sites of action during DNA metabolism.</text>
</comment>
<dbReference type="PIRSF" id="PIRSF002070">
    <property type="entry name" value="SSB"/>
    <property type="match status" value="1"/>
</dbReference>
<keyword evidence="3" id="KW-0235">DNA replication</keyword>
<evidence type="ECO:0000256" key="1">
    <source>
        <dbReference type="ARBA" id="ARBA00023125"/>
    </source>
</evidence>
<dbReference type="STRING" id="440168.SAMN04487974_11612"/>
<proteinExistence type="inferred from homology"/>
<dbReference type="GO" id="GO:0003697">
    <property type="term" value="F:single-stranded DNA binding"/>
    <property type="evidence" value="ECO:0007669"/>
    <property type="project" value="UniProtKB-UniRule"/>
</dbReference>
<protein>
    <recommendedName>
        <fullName evidence="3 4">Single-stranded DNA-binding protein</fullName>
        <shortName evidence="3">SSB</shortName>
    </recommendedName>
</protein>
<feature type="short sequence motif" description="Important for interaction with partner proteins" evidence="3">
    <location>
        <begin position="128"/>
        <end position="133"/>
    </location>
</feature>
<evidence type="ECO:0000256" key="2">
    <source>
        <dbReference type="ARBA" id="ARBA00023172"/>
    </source>
</evidence>
<organism evidence="5 6">
    <name type="scientific">Pelagibacterium luteolum</name>
    <dbReference type="NCBI Taxonomy" id="440168"/>
    <lineage>
        <taxon>Bacteria</taxon>
        <taxon>Pseudomonadati</taxon>
        <taxon>Pseudomonadota</taxon>
        <taxon>Alphaproteobacteria</taxon>
        <taxon>Hyphomicrobiales</taxon>
        <taxon>Devosiaceae</taxon>
        <taxon>Pelagibacterium</taxon>
    </lineage>
</organism>
<comment type="subunit">
    <text evidence="3">Homotetramer.</text>
</comment>
<accession>A0A1G7YVM8</accession>
<keyword evidence="6" id="KW-1185">Reference proteome</keyword>
<dbReference type="PROSITE" id="PS50935">
    <property type="entry name" value="SSB"/>
    <property type="match status" value="1"/>
</dbReference>
<dbReference type="AlphaFoldDB" id="A0A1G7YVM8"/>
<dbReference type="EMBL" id="FNCS01000016">
    <property type="protein sequence ID" value="SDH00573.1"/>
    <property type="molecule type" value="Genomic_DNA"/>
</dbReference>
<keyword evidence="3" id="KW-0227">DNA damage</keyword>